<evidence type="ECO:0000256" key="2">
    <source>
        <dbReference type="ARBA" id="ARBA00022729"/>
    </source>
</evidence>
<dbReference type="SUPFAM" id="SSF54106">
    <property type="entry name" value="LysM domain"/>
    <property type="match status" value="4"/>
</dbReference>
<keyword evidence="1" id="KW-0147">Chitin-binding</keyword>
<dbReference type="AlphaFoldDB" id="A0A1V6PQF8"/>
<dbReference type="GO" id="GO:0008061">
    <property type="term" value="F:chitin binding"/>
    <property type="evidence" value="ECO:0007669"/>
    <property type="project" value="UniProtKB-KW"/>
</dbReference>
<gene>
    <name evidence="5" type="ORF">PENANT_c058G01175</name>
</gene>
<name>A0A1V6PQF8_9EURO</name>
<feature type="domain" description="LysM" evidence="4">
    <location>
        <begin position="333"/>
        <end position="380"/>
    </location>
</feature>
<dbReference type="STRING" id="416450.A0A1V6PQF8"/>
<dbReference type="Proteomes" id="UP000191672">
    <property type="component" value="Unassembled WGS sequence"/>
</dbReference>
<organism evidence="5 6">
    <name type="scientific">Penicillium antarcticum</name>
    <dbReference type="NCBI Taxonomy" id="416450"/>
    <lineage>
        <taxon>Eukaryota</taxon>
        <taxon>Fungi</taxon>
        <taxon>Dikarya</taxon>
        <taxon>Ascomycota</taxon>
        <taxon>Pezizomycotina</taxon>
        <taxon>Eurotiomycetes</taxon>
        <taxon>Eurotiomycetidae</taxon>
        <taxon>Eurotiales</taxon>
        <taxon>Aspergillaceae</taxon>
        <taxon>Penicillium</taxon>
    </lineage>
</organism>
<proteinExistence type="predicted"/>
<keyword evidence="3" id="KW-0843">Virulence</keyword>
<dbReference type="PANTHER" id="PTHR34997:SF2">
    <property type="entry name" value="LYSM DOMAIN-CONTAINING PROTEIN-RELATED"/>
    <property type="match status" value="1"/>
</dbReference>
<feature type="domain" description="LysM" evidence="4">
    <location>
        <begin position="428"/>
        <end position="475"/>
    </location>
</feature>
<reference evidence="6" key="1">
    <citation type="journal article" date="2017" name="Nat. Microbiol.">
        <title>Global analysis of biosynthetic gene clusters reveals vast potential of secondary metabolite production in Penicillium species.</title>
        <authorList>
            <person name="Nielsen J.C."/>
            <person name="Grijseels S."/>
            <person name="Prigent S."/>
            <person name="Ji B."/>
            <person name="Dainat J."/>
            <person name="Nielsen K.F."/>
            <person name="Frisvad J.C."/>
            <person name="Workman M."/>
            <person name="Nielsen J."/>
        </authorList>
    </citation>
    <scope>NUCLEOTIDE SEQUENCE [LARGE SCALE GENOMIC DNA]</scope>
    <source>
        <strain evidence="6">IBT 31811</strain>
    </source>
</reference>
<evidence type="ECO:0000256" key="1">
    <source>
        <dbReference type="ARBA" id="ARBA00022669"/>
    </source>
</evidence>
<dbReference type="Pfam" id="PF01476">
    <property type="entry name" value="LysM"/>
    <property type="match status" value="4"/>
</dbReference>
<keyword evidence="2" id="KW-0732">Signal</keyword>
<accession>A0A1V6PQF8</accession>
<dbReference type="InterPro" id="IPR052210">
    <property type="entry name" value="LysM1-like"/>
</dbReference>
<feature type="domain" description="LysM" evidence="4">
    <location>
        <begin position="149"/>
        <end position="195"/>
    </location>
</feature>
<feature type="domain" description="LysM" evidence="4">
    <location>
        <begin position="99"/>
        <end position="144"/>
    </location>
</feature>
<dbReference type="InterPro" id="IPR036779">
    <property type="entry name" value="LysM_dom_sf"/>
</dbReference>
<dbReference type="PROSITE" id="PS51782">
    <property type="entry name" value="LYSM"/>
    <property type="match status" value="4"/>
</dbReference>
<dbReference type="PANTHER" id="PTHR34997">
    <property type="entry name" value="AM15"/>
    <property type="match status" value="1"/>
</dbReference>
<comment type="caution">
    <text evidence="5">The sequence shown here is derived from an EMBL/GenBank/DDBJ whole genome shotgun (WGS) entry which is preliminary data.</text>
</comment>
<sequence length="479" mass="50028">MTCFVDPTTGQNCNEIINAFPDVDDMSDLPTSDLCSYCNVEQLAMMQADAYSVDYTEDWQTTYEYVAQTCNLTVADFNATESAFSTNSTTETANCVSGNTYTTEEGDTCDSIALAHDVSAATMFYINPNILNCSSIWSETTLCLPETCEVYTVQTGDTCSTIAAANGLLTSSVLSFNSQLNYNCSNLVSPDPYWGSTICVSTPGGTYSGQAANSTSTDAVAVSPPAGATVAIGTTTDCSSWYVTSASENTTCAQICLSNLISINLFTEANPSLGKETCNSDLVLGNAYCVNPVPGWNFGSNSNYTSTTTSVTMTAASTPGAATQTGIPSNCNAYYVAKANDTCAIIAADFGITEAQFQAWNPAISSDCTSGFWAEEAYCVGVSSSFSSITSSTTTSATSTTRTTASTSSTSVVVPGPTQTGIPSNCSEYYVAKSGDDCATVAAAYGITEAQFLAWNPAVSSDCETGFWADEAYCVAVSS</sequence>
<protein>
    <recommendedName>
        <fullName evidence="4">LysM domain-containing protein</fullName>
    </recommendedName>
</protein>
<evidence type="ECO:0000313" key="5">
    <source>
        <dbReference type="EMBL" id="OQD79193.1"/>
    </source>
</evidence>
<dbReference type="SMART" id="SM00257">
    <property type="entry name" value="LysM"/>
    <property type="match status" value="4"/>
</dbReference>
<dbReference type="InterPro" id="IPR018392">
    <property type="entry name" value="LysM"/>
</dbReference>
<dbReference type="CDD" id="cd00118">
    <property type="entry name" value="LysM"/>
    <property type="match status" value="4"/>
</dbReference>
<evidence type="ECO:0000259" key="4">
    <source>
        <dbReference type="PROSITE" id="PS51782"/>
    </source>
</evidence>
<evidence type="ECO:0000313" key="6">
    <source>
        <dbReference type="Proteomes" id="UP000191672"/>
    </source>
</evidence>
<keyword evidence="6" id="KW-1185">Reference proteome</keyword>
<dbReference type="EMBL" id="MDYN01000058">
    <property type="protein sequence ID" value="OQD79193.1"/>
    <property type="molecule type" value="Genomic_DNA"/>
</dbReference>
<evidence type="ECO:0000256" key="3">
    <source>
        <dbReference type="ARBA" id="ARBA00023026"/>
    </source>
</evidence>
<dbReference type="Gene3D" id="3.10.350.10">
    <property type="entry name" value="LysM domain"/>
    <property type="match status" value="4"/>
</dbReference>